<dbReference type="Pfam" id="PF14040">
    <property type="entry name" value="DNase_NucA_NucB"/>
    <property type="match status" value="1"/>
</dbReference>
<evidence type="ECO:0000313" key="4">
    <source>
        <dbReference type="Proteomes" id="UP000265419"/>
    </source>
</evidence>
<evidence type="ECO:0000256" key="1">
    <source>
        <dbReference type="SAM" id="MobiDB-lite"/>
    </source>
</evidence>
<dbReference type="RefSeq" id="WP_119426066.1">
    <property type="nucleotide sequence ID" value="NZ_QQXK01000095.1"/>
</dbReference>
<evidence type="ECO:0000259" key="2">
    <source>
        <dbReference type="Pfam" id="PF14040"/>
    </source>
</evidence>
<dbReference type="AlphaFoldDB" id="A0A399J6M3"/>
<keyword evidence="4" id="KW-1185">Reference proteome</keyword>
<evidence type="ECO:0000313" key="3">
    <source>
        <dbReference type="EMBL" id="RII40830.1"/>
    </source>
</evidence>
<organism evidence="3 4">
    <name type="scientific">Galactobacter valiniphilus</name>
    <dbReference type="NCBI Taxonomy" id="2676122"/>
    <lineage>
        <taxon>Bacteria</taxon>
        <taxon>Bacillati</taxon>
        <taxon>Actinomycetota</taxon>
        <taxon>Actinomycetes</taxon>
        <taxon>Micrococcales</taxon>
        <taxon>Micrococcaceae</taxon>
        <taxon>Galactobacter</taxon>
    </lineage>
</organism>
<protein>
    <recommendedName>
        <fullName evidence="2">Deoxyribonuclease NucA/NucB domain-containing protein</fullName>
    </recommendedName>
</protein>
<gene>
    <name evidence="3" type="ORF">DWB68_15885</name>
</gene>
<feature type="domain" description="Deoxyribonuclease NucA/NucB" evidence="2">
    <location>
        <begin position="5"/>
        <end position="52"/>
    </location>
</feature>
<dbReference type="InterPro" id="IPR029476">
    <property type="entry name" value="DNase_NucA_NucB"/>
</dbReference>
<feature type="region of interest" description="Disordered" evidence="1">
    <location>
        <begin position="35"/>
        <end position="57"/>
    </location>
</feature>
<reference evidence="3 4" key="1">
    <citation type="submission" date="2018-07" db="EMBL/GenBank/DDBJ databases">
        <title>Arthrobacter sp. nov., isolated from raw cow's milk with high bacterial count.</title>
        <authorList>
            <person name="Hahne J."/>
            <person name="Isele D."/>
            <person name="Lipski A."/>
        </authorList>
    </citation>
    <scope>NUCLEOTIDE SEQUENCE [LARGE SCALE GENOMIC DNA]</scope>
    <source>
        <strain evidence="3 4">JZ R-35</strain>
    </source>
</reference>
<name>A0A399J6M3_9MICC</name>
<dbReference type="Proteomes" id="UP000265419">
    <property type="component" value="Unassembled WGS sequence"/>
</dbReference>
<dbReference type="EMBL" id="QQXK01000095">
    <property type="protein sequence ID" value="RII40830.1"/>
    <property type="molecule type" value="Genomic_DNA"/>
</dbReference>
<accession>A0A399J6M3</accession>
<proteinExistence type="predicted"/>
<comment type="caution">
    <text evidence="3">The sequence shown here is derived from an EMBL/GenBank/DDBJ whole genome shotgun (WGS) entry which is preliminary data.</text>
</comment>
<sequence>MTATETTTKNNRRVACQSTFVKKYAKKGESCDEYPFASTNQGAAAGNNARRVPDGAH</sequence>